<name>A0A1J1J411_9DIPT</name>
<dbReference type="EMBL" id="CVRI01000064">
    <property type="protein sequence ID" value="CRL05593.1"/>
    <property type="molecule type" value="Genomic_DNA"/>
</dbReference>
<reference evidence="1 2" key="1">
    <citation type="submission" date="2015-04" db="EMBL/GenBank/DDBJ databases">
        <authorList>
            <person name="Syromyatnikov M.Y."/>
            <person name="Popov V.N."/>
        </authorList>
    </citation>
    <scope>NUCLEOTIDE SEQUENCE [LARGE SCALE GENOMIC DNA]</scope>
</reference>
<evidence type="ECO:0000313" key="2">
    <source>
        <dbReference type="Proteomes" id="UP000183832"/>
    </source>
</evidence>
<dbReference type="AlphaFoldDB" id="A0A1J1J411"/>
<sequence>MAVRSFQGLKLIFSVIGKSPSIASKREVIGHWNSRVFYEYFGCVLYDSNEEILLDLGLDCRVILLMNTKLHLISNIMEYYEINYLYNDEVCREFTEKLWVFTNTSYQFAQFVKSSNEH</sequence>
<protein>
    <submittedName>
        <fullName evidence="1">CLUMA_CG018336, isoform A</fullName>
    </submittedName>
</protein>
<gene>
    <name evidence="1" type="ORF">CLUMA_CG018336</name>
</gene>
<keyword evidence="2" id="KW-1185">Reference proteome</keyword>
<dbReference type="Proteomes" id="UP000183832">
    <property type="component" value="Unassembled WGS sequence"/>
</dbReference>
<accession>A0A1J1J411</accession>
<proteinExistence type="predicted"/>
<evidence type="ECO:0000313" key="1">
    <source>
        <dbReference type="EMBL" id="CRL05593.1"/>
    </source>
</evidence>
<organism evidence="1 2">
    <name type="scientific">Clunio marinus</name>
    <dbReference type="NCBI Taxonomy" id="568069"/>
    <lineage>
        <taxon>Eukaryota</taxon>
        <taxon>Metazoa</taxon>
        <taxon>Ecdysozoa</taxon>
        <taxon>Arthropoda</taxon>
        <taxon>Hexapoda</taxon>
        <taxon>Insecta</taxon>
        <taxon>Pterygota</taxon>
        <taxon>Neoptera</taxon>
        <taxon>Endopterygota</taxon>
        <taxon>Diptera</taxon>
        <taxon>Nematocera</taxon>
        <taxon>Chironomoidea</taxon>
        <taxon>Chironomidae</taxon>
        <taxon>Clunio</taxon>
    </lineage>
</organism>